<reference evidence="13 14" key="1">
    <citation type="journal article" date="2019" name="Nat. Microbiol.">
        <title>Expanding anaerobic alkane metabolism in the domain of Archaea.</title>
        <authorList>
            <person name="Wang Y."/>
            <person name="Wegener G."/>
            <person name="Hou J."/>
            <person name="Wang F."/>
            <person name="Xiao X."/>
        </authorList>
    </citation>
    <scope>NUCLEOTIDE SEQUENCE [LARGE SCALE GENOMIC DNA]</scope>
    <source>
        <strain evidence="13">WYZ-LMO10</strain>
    </source>
</reference>
<dbReference type="InterPro" id="IPR023214">
    <property type="entry name" value="HAD_sf"/>
</dbReference>
<evidence type="ECO:0000256" key="1">
    <source>
        <dbReference type="ARBA" id="ARBA00001946"/>
    </source>
</evidence>
<feature type="active site" description="Nucleophile" evidence="11">
    <location>
        <position position="98"/>
    </location>
</feature>
<dbReference type="InterPro" id="IPR002912">
    <property type="entry name" value="ACT_dom"/>
</dbReference>
<keyword evidence="9" id="KW-0718">Serine biosynthesis</keyword>
<dbReference type="Pfam" id="PF12710">
    <property type="entry name" value="HAD"/>
    <property type="match status" value="1"/>
</dbReference>
<dbReference type="Pfam" id="PF13740">
    <property type="entry name" value="ACT_6"/>
    <property type="match status" value="1"/>
</dbReference>
<evidence type="ECO:0000256" key="2">
    <source>
        <dbReference type="ARBA" id="ARBA00005135"/>
    </source>
</evidence>
<evidence type="ECO:0000256" key="3">
    <source>
        <dbReference type="ARBA" id="ARBA00009184"/>
    </source>
</evidence>
<comment type="caution">
    <text evidence="13">The sequence shown here is derived from an EMBL/GenBank/DDBJ whole genome shotgun (WGS) entry which is preliminary data.</text>
</comment>
<comment type="cofactor">
    <cofactor evidence="1">
        <name>Mg(2+)</name>
        <dbReference type="ChEBI" id="CHEBI:18420"/>
    </cofactor>
</comment>
<evidence type="ECO:0000256" key="8">
    <source>
        <dbReference type="ARBA" id="ARBA00022842"/>
    </source>
</evidence>
<dbReference type="PROSITE" id="PS51671">
    <property type="entry name" value="ACT"/>
    <property type="match status" value="1"/>
</dbReference>
<dbReference type="NCBIfam" id="TIGR01488">
    <property type="entry name" value="HAD-SF-IB"/>
    <property type="match status" value="1"/>
</dbReference>
<evidence type="ECO:0000256" key="6">
    <source>
        <dbReference type="ARBA" id="ARBA00022723"/>
    </source>
</evidence>
<keyword evidence="6" id="KW-0479">Metal-binding</keyword>
<dbReference type="Gene3D" id="3.40.50.1000">
    <property type="entry name" value="HAD superfamily/HAD-like"/>
    <property type="match status" value="1"/>
</dbReference>
<dbReference type="NCBIfam" id="TIGR00338">
    <property type="entry name" value="serB"/>
    <property type="match status" value="1"/>
</dbReference>
<dbReference type="GO" id="GO:0036424">
    <property type="term" value="F:L-phosphoserine phosphatase activity"/>
    <property type="evidence" value="ECO:0007669"/>
    <property type="project" value="InterPro"/>
</dbReference>
<proteinExistence type="inferred from homology"/>
<dbReference type="PANTHER" id="PTHR43344:SF2">
    <property type="entry name" value="PHOSPHOSERINE PHOSPHATASE"/>
    <property type="match status" value="1"/>
</dbReference>
<dbReference type="InterPro" id="IPR004469">
    <property type="entry name" value="PSP"/>
</dbReference>
<evidence type="ECO:0000256" key="11">
    <source>
        <dbReference type="PIRSR" id="PIRSR604469-1"/>
    </source>
</evidence>
<evidence type="ECO:0000256" key="7">
    <source>
        <dbReference type="ARBA" id="ARBA00022801"/>
    </source>
</evidence>
<dbReference type="SUPFAM" id="SSF56784">
    <property type="entry name" value="HAD-like"/>
    <property type="match status" value="1"/>
</dbReference>
<evidence type="ECO:0000256" key="10">
    <source>
        <dbReference type="ARBA" id="ARBA00031693"/>
    </source>
</evidence>
<evidence type="ECO:0000313" key="14">
    <source>
        <dbReference type="Proteomes" id="UP000315399"/>
    </source>
</evidence>
<protein>
    <recommendedName>
        <fullName evidence="4">phosphoserine phosphatase</fullName>
        <ecNumber evidence="4">3.1.3.3</ecNumber>
    </recommendedName>
    <alternativeName>
        <fullName evidence="10">O-phosphoserine phosphohydrolase</fullName>
    </alternativeName>
</protein>
<comment type="similarity">
    <text evidence="3">Belongs to the HAD-like hydrolase superfamily. SerB family.</text>
</comment>
<dbReference type="SFLD" id="SFLDG01129">
    <property type="entry name" value="C1.5:_HAD__Beta-PGM__Phosphata"/>
    <property type="match status" value="1"/>
</dbReference>
<comment type="pathway">
    <text evidence="2">Amino-acid biosynthesis; L-serine biosynthesis; L-serine from 3-phospho-D-glycerate: step 3/3.</text>
</comment>
<sequence>MPEDGRLVITVLGRDRPGIVATVTGVLARLHANIIKTRASTIFNDLFVIIMVVDTRTSIVKKDVLLNILKNSCDDVGLALAAESCQSYKCGKKVIVFDLDGTLIEQEVIEELAKAAGVGEEVKKITKLAMDGKLNFLEALRSRVKLLEGLPVEVLDQIKSSIKINPGVKELIAKLKELGFVIGIVTGSFDFAAEHVGRMIGADYVFSNRLIVKGGRLTGEVDGEMVGPEAKLKAIKTIAAKVGVGLEACVAVGDGANDLFMIENVGLGIGYKPKLVVRERAHGVVNTEDARVLLALIGCVDMRKDIICRI</sequence>
<dbReference type="SFLD" id="SFLDS00003">
    <property type="entry name" value="Haloacid_Dehalogenase"/>
    <property type="match status" value="1"/>
</dbReference>
<evidence type="ECO:0000256" key="5">
    <source>
        <dbReference type="ARBA" id="ARBA00022605"/>
    </source>
</evidence>
<dbReference type="SUPFAM" id="SSF55021">
    <property type="entry name" value="ACT-like"/>
    <property type="match status" value="1"/>
</dbReference>
<dbReference type="AlphaFoldDB" id="A0A523BAZ5"/>
<dbReference type="EC" id="3.1.3.3" evidence="4"/>
<organism evidence="13 14">
    <name type="scientific">Thermoproteota archaeon</name>
    <dbReference type="NCBI Taxonomy" id="2056631"/>
    <lineage>
        <taxon>Archaea</taxon>
        <taxon>Thermoproteota</taxon>
    </lineage>
</organism>
<dbReference type="SFLD" id="SFLDG01136">
    <property type="entry name" value="C1.6:_Phosphoserine_Phosphatas"/>
    <property type="match status" value="1"/>
</dbReference>
<feature type="domain" description="ACT" evidence="12">
    <location>
        <begin position="8"/>
        <end position="87"/>
    </location>
</feature>
<feature type="active site" description="Proton donor" evidence="11">
    <location>
        <position position="100"/>
    </location>
</feature>
<dbReference type="EMBL" id="QNVH01000046">
    <property type="protein sequence ID" value="TDA38126.1"/>
    <property type="molecule type" value="Genomic_DNA"/>
</dbReference>
<evidence type="ECO:0000256" key="9">
    <source>
        <dbReference type="ARBA" id="ARBA00023299"/>
    </source>
</evidence>
<keyword evidence="7 13" id="KW-0378">Hydrolase</keyword>
<dbReference type="GO" id="GO:0006564">
    <property type="term" value="P:L-serine biosynthetic process"/>
    <property type="evidence" value="ECO:0007669"/>
    <property type="project" value="UniProtKB-KW"/>
</dbReference>
<dbReference type="PANTHER" id="PTHR43344">
    <property type="entry name" value="PHOSPHOSERINE PHOSPHATASE"/>
    <property type="match status" value="1"/>
</dbReference>
<dbReference type="UniPathway" id="UPA00135">
    <property type="reaction ID" value="UER00198"/>
</dbReference>
<dbReference type="SFLD" id="SFLDF00029">
    <property type="entry name" value="phosphoserine_phosphatase"/>
    <property type="match status" value="1"/>
</dbReference>
<dbReference type="InterPro" id="IPR050582">
    <property type="entry name" value="HAD-like_SerB"/>
</dbReference>
<keyword evidence="8" id="KW-0460">Magnesium</keyword>
<keyword evidence="5" id="KW-0028">Amino-acid biosynthesis</keyword>
<evidence type="ECO:0000256" key="4">
    <source>
        <dbReference type="ARBA" id="ARBA00012640"/>
    </source>
</evidence>
<dbReference type="InterPro" id="IPR036412">
    <property type="entry name" value="HAD-like_sf"/>
</dbReference>
<evidence type="ECO:0000259" key="12">
    <source>
        <dbReference type="PROSITE" id="PS51671"/>
    </source>
</evidence>
<dbReference type="GO" id="GO:0005737">
    <property type="term" value="C:cytoplasm"/>
    <property type="evidence" value="ECO:0007669"/>
    <property type="project" value="TreeGrafter"/>
</dbReference>
<gene>
    <name evidence="13" type="primary">serB</name>
    <name evidence="13" type="ORF">DSO08_04640</name>
</gene>
<dbReference type="Proteomes" id="UP000315399">
    <property type="component" value="Unassembled WGS sequence"/>
</dbReference>
<dbReference type="InterPro" id="IPR045865">
    <property type="entry name" value="ACT-like_dom_sf"/>
</dbReference>
<dbReference type="Gene3D" id="3.30.70.260">
    <property type="match status" value="1"/>
</dbReference>
<dbReference type="GO" id="GO:0000287">
    <property type="term" value="F:magnesium ion binding"/>
    <property type="evidence" value="ECO:0007669"/>
    <property type="project" value="TreeGrafter"/>
</dbReference>
<evidence type="ECO:0000313" key="13">
    <source>
        <dbReference type="EMBL" id="TDA38126.1"/>
    </source>
</evidence>
<dbReference type="SFLD" id="SFLDG01137">
    <property type="entry name" value="C1.6.1:_Phosphoserine_Phosphat"/>
    <property type="match status" value="1"/>
</dbReference>
<accession>A0A523BAZ5</accession>
<name>A0A523BAZ5_9CREN</name>